<dbReference type="SUPFAM" id="SSF48498">
    <property type="entry name" value="Tetracyclin repressor-like, C-terminal domain"/>
    <property type="match status" value="1"/>
</dbReference>
<dbReference type="PANTHER" id="PTHR47506:SF3">
    <property type="entry name" value="HTH-TYPE TRANSCRIPTIONAL REGULATOR LMRA"/>
    <property type="match status" value="1"/>
</dbReference>
<protein>
    <submittedName>
        <fullName evidence="6">Transcriptional regulator, TetR family</fullName>
    </submittedName>
</protein>
<dbReference type="PRINTS" id="PR00455">
    <property type="entry name" value="HTHTETR"/>
</dbReference>
<keyword evidence="3" id="KW-0804">Transcription</keyword>
<dbReference type="OrthoDB" id="9787680at2"/>
<dbReference type="EMBL" id="FNWO01000001">
    <property type="protein sequence ID" value="SEH25313.1"/>
    <property type="molecule type" value="Genomic_DNA"/>
</dbReference>
<dbReference type="Gene3D" id="1.10.357.10">
    <property type="entry name" value="Tetracycline Repressor, domain 2"/>
    <property type="match status" value="1"/>
</dbReference>
<keyword evidence="2 4" id="KW-0238">DNA-binding</keyword>
<reference evidence="7" key="1">
    <citation type="submission" date="2016-10" db="EMBL/GenBank/DDBJ databases">
        <authorList>
            <person name="Varghese N."/>
            <person name="Submissions S."/>
        </authorList>
    </citation>
    <scope>NUCLEOTIDE SEQUENCE [LARGE SCALE GENOMIC DNA]</scope>
    <source>
        <strain evidence="7">DSM 13234</strain>
    </source>
</reference>
<evidence type="ECO:0000256" key="4">
    <source>
        <dbReference type="PROSITE-ProRule" id="PRU00335"/>
    </source>
</evidence>
<evidence type="ECO:0000313" key="6">
    <source>
        <dbReference type="EMBL" id="SEH25313.1"/>
    </source>
</evidence>
<dbReference type="Proteomes" id="UP000182983">
    <property type="component" value="Unassembled WGS sequence"/>
</dbReference>
<dbReference type="InterPro" id="IPR001647">
    <property type="entry name" value="HTH_TetR"/>
</dbReference>
<dbReference type="AlphaFoldDB" id="A0A1H6GTZ1"/>
<organism evidence="6 7">
    <name type="scientific">Magnetospirillum fulvum</name>
    <name type="common">Rhodospirillum fulvum</name>
    <dbReference type="NCBI Taxonomy" id="1082"/>
    <lineage>
        <taxon>Bacteria</taxon>
        <taxon>Pseudomonadati</taxon>
        <taxon>Pseudomonadota</taxon>
        <taxon>Alphaproteobacteria</taxon>
        <taxon>Rhodospirillales</taxon>
        <taxon>Rhodospirillaceae</taxon>
        <taxon>Magnetospirillum</taxon>
    </lineage>
</organism>
<gene>
    <name evidence="6" type="ORF">SAMN04244559_00172</name>
</gene>
<dbReference type="SUPFAM" id="SSF46689">
    <property type="entry name" value="Homeodomain-like"/>
    <property type="match status" value="1"/>
</dbReference>
<evidence type="ECO:0000259" key="5">
    <source>
        <dbReference type="PROSITE" id="PS50977"/>
    </source>
</evidence>
<dbReference type="PANTHER" id="PTHR47506">
    <property type="entry name" value="TRANSCRIPTIONAL REGULATORY PROTEIN"/>
    <property type="match status" value="1"/>
</dbReference>
<accession>A0A1H6GTZ1</accession>
<dbReference type="GO" id="GO:0003677">
    <property type="term" value="F:DNA binding"/>
    <property type="evidence" value="ECO:0007669"/>
    <property type="project" value="UniProtKB-UniRule"/>
</dbReference>
<keyword evidence="1" id="KW-0805">Transcription regulation</keyword>
<evidence type="ECO:0000256" key="1">
    <source>
        <dbReference type="ARBA" id="ARBA00023015"/>
    </source>
</evidence>
<dbReference type="Pfam" id="PF00440">
    <property type="entry name" value="TetR_N"/>
    <property type="match status" value="1"/>
</dbReference>
<dbReference type="InterPro" id="IPR036271">
    <property type="entry name" value="Tet_transcr_reg_TetR-rel_C_sf"/>
</dbReference>
<dbReference type="PROSITE" id="PS50977">
    <property type="entry name" value="HTH_TETR_2"/>
    <property type="match status" value="1"/>
</dbReference>
<feature type="domain" description="HTH tetR-type" evidence="5">
    <location>
        <begin position="15"/>
        <end position="75"/>
    </location>
</feature>
<sequence length="207" mass="22290">MNSEKPSSSDCPGKPCARDRILAAAAELFYREGIRAVGIEAVIEKAGVAKMSLYRSFPSKDDLVAAFLADRNRRYWLWWDDVIAASRGNPRAQLHDLFAALAQRVSSPDYRGCAFVNTAIEFPDPLHPGHAVALDNKRELRHRLTLLTSALGIASAQTLADQLMLLMEGAYCLGNTLTRDDNPVAALVAAADALIAAAQAATPQTAG</sequence>
<name>A0A1H6GTZ1_MAGFU</name>
<proteinExistence type="predicted"/>
<dbReference type="InterPro" id="IPR009057">
    <property type="entry name" value="Homeodomain-like_sf"/>
</dbReference>
<evidence type="ECO:0000256" key="3">
    <source>
        <dbReference type="ARBA" id="ARBA00023163"/>
    </source>
</evidence>
<feature type="DNA-binding region" description="H-T-H motif" evidence="4">
    <location>
        <begin position="38"/>
        <end position="57"/>
    </location>
</feature>
<evidence type="ECO:0000256" key="2">
    <source>
        <dbReference type="ARBA" id="ARBA00023125"/>
    </source>
</evidence>
<evidence type="ECO:0000313" key="7">
    <source>
        <dbReference type="Proteomes" id="UP000182983"/>
    </source>
</evidence>
<keyword evidence="7" id="KW-1185">Reference proteome</keyword>